<dbReference type="Gene3D" id="1.10.443.10">
    <property type="entry name" value="Intergrase catalytic core"/>
    <property type="match status" value="1"/>
</dbReference>
<dbReference type="Pfam" id="PF00589">
    <property type="entry name" value="Phage_integrase"/>
    <property type="match status" value="1"/>
</dbReference>
<dbReference type="AlphaFoldDB" id="A0A370DW19"/>
<dbReference type="GO" id="GO:0003677">
    <property type="term" value="F:DNA binding"/>
    <property type="evidence" value="ECO:0007669"/>
    <property type="project" value="InterPro"/>
</dbReference>
<evidence type="ECO:0000259" key="2">
    <source>
        <dbReference type="Pfam" id="PF00589"/>
    </source>
</evidence>
<evidence type="ECO:0000256" key="1">
    <source>
        <dbReference type="ARBA" id="ARBA00023172"/>
    </source>
</evidence>
<sequence length="89" mass="9670">MKGVHNLRHTFGRRLRGAGVPLETRKALLGHANGDITTHYSAAELSELLDAVEKIVDRGIAQTPTLTVVRREKELVGKLSEKEKGSAAV</sequence>
<gene>
    <name evidence="3" type="ORF">DIZ79_10690</name>
</gene>
<comment type="caution">
    <text evidence="3">The sequence shown here is derived from an EMBL/GenBank/DDBJ whole genome shotgun (WGS) entry which is preliminary data.</text>
</comment>
<dbReference type="GO" id="GO:0015074">
    <property type="term" value="P:DNA integration"/>
    <property type="evidence" value="ECO:0007669"/>
    <property type="project" value="InterPro"/>
</dbReference>
<organism evidence="3 4">
    <name type="scientific">endosymbiont of Lamellibrachia luymesi</name>
    <dbReference type="NCBI Taxonomy" id="2200907"/>
    <lineage>
        <taxon>Bacteria</taxon>
        <taxon>Pseudomonadati</taxon>
        <taxon>Pseudomonadota</taxon>
        <taxon>Gammaproteobacteria</taxon>
        <taxon>sulfur-oxidizing symbionts</taxon>
    </lineage>
</organism>
<keyword evidence="1" id="KW-0233">DNA recombination</keyword>
<evidence type="ECO:0000313" key="4">
    <source>
        <dbReference type="Proteomes" id="UP000255508"/>
    </source>
</evidence>
<accession>A0A370DW19</accession>
<protein>
    <submittedName>
        <fullName evidence="3">Integrase</fullName>
    </submittedName>
</protein>
<proteinExistence type="predicted"/>
<dbReference type="EMBL" id="QFXD01000193">
    <property type="protein sequence ID" value="RDH89839.1"/>
    <property type="molecule type" value="Genomic_DNA"/>
</dbReference>
<reference evidence="3 4" key="1">
    <citation type="journal article" date="2018" name="ISME J.">
        <title>Endosymbiont genomes yield clues of tubeworm success.</title>
        <authorList>
            <person name="Li Y."/>
            <person name="Liles M.R."/>
            <person name="Halanych K.M."/>
        </authorList>
    </citation>
    <scope>NUCLEOTIDE SEQUENCE [LARGE SCALE GENOMIC DNA]</scope>
    <source>
        <strain evidence="3">A1422</strain>
    </source>
</reference>
<dbReference type="InterPro" id="IPR011010">
    <property type="entry name" value="DNA_brk_join_enz"/>
</dbReference>
<dbReference type="Proteomes" id="UP000255508">
    <property type="component" value="Unassembled WGS sequence"/>
</dbReference>
<dbReference type="InterPro" id="IPR013762">
    <property type="entry name" value="Integrase-like_cat_sf"/>
</dbReference>
<dbReference type="SUPFAM" id="SSF56349">
    <property type="entry name" value="DNA breaking-rejoining enzymes"/>
    <property type="match status" value="1"/>
</dbReference>
<dbReference type="GO" id="GO:0006310">
    <property type="term" value="P:DNA recombination"/>
    <property type="evidence" value="ECO:0007669"/>
    <property type="project" value="UniProtKB-KW"/>
</dbReference>
<name>A0A370DW19_9GAMM</name>
<evidence type="ECO:0000313" key="3">
    <source>
        <dbReference type="EMBL" id="RDH89839.1"/>
    </source>
</evidence>
<dbReference type="InterPro" id="IPR002104">
    <property type="entry name" value="Integrase_catalytic"/>
</dbReference>
<feature type="domain" description="Tyr recombinase" evidence="2">
    <location>
        <begin position="5"/>
        <end position="43"/>
    </location>
</feature>